<protein>
    <recommendedName>
        <fullName evidence="4">Early meiotic induction protein 1</fullName>
    </recommendedName>
</protein>
<feature type="compositionally biased region" description="Low complexity" evidence="1">
    <location>
        <begin position="15"/>
        <end position="24"/>
    </location>
</feature>
<organism evidence="2 3">
    <name type="scientific">Cryoendolithus antarcticus</name>
    <dbReference type="NCBI Taxonomy" id="1507870"/>
    <lineage>
        <taxon>Eukaryota</taxon>
        <taxon>Fungi</taxon>
        <taxon>Dikarya</taxon>
        <taxon>Ascomycota</taxon>
        <taxon>Pezizomycotina</taxon>
        <taxon>Dothideomycetes</taxon>
        <taxon>Dothideomycetidae</taxon>
        <taxon>Cladosporiales</taxon>
        <taxon>Cladosporiaceae</taxon>
        <taxon>Cryoendolithus</taxon>
    </lineage>
</organism>
<dbReference type="PANTHER" id="PTHR28052">
    <property type="entry name" value="UPF0545 PROTEIN C22ORF39"/>
    <property type="match status" value="1"/>
</dbReference>
<dbReference type="OrthoDB" id="2017405at2759"/>
<name>A0A1V8SLU4_9PEZI</name>
<evidence type="ECO:0008006" key="4">
    <source>
        <dbReference type="Google" id="ProtNLM"/>
    </source>
</evidence>
<proteinExistence type="predicted"/>
<feature type="compositionally biased region" description="Polar residues" evidence="1">
    <location>
        <begin position="1"/>
        <end position="12"/>
    </location>
</feature>
<feature type="region of interest" description="Disordered" evidence="1">
    <location>
        <begin position="1"/>
        <end position="60"/>
    </location>
</feature>
<evidence type="ECO:0000313" key="3">
    <source>
        <dbReference type="Proteomes" id="UP000192596"/>
    </source>
</evidence>
<dbReference type="InParanoid" id="A0A1V8SLU4"/>
<dbReference type="InterPro" id="IPR021475">
    <property type="entry name" value="Pants/Emi1-like"/>
</dbReference>
<keyword evidence="3" id="KW-1185">Reference proteome</keyword>
<dbReference type="Pfam" id="PF11326">
    <property type="entry name" value="PANTS-like"/>
    <property type="match status" value="1"/>
</dbReference>
<dbReference type="PANTHER" id="PTHR28052:SF1">
    <property type="entry name" value="UPF0545 PROTEIN C22ORF39"/>
    <property type="match status" value="1"/>
</dbReference>
<accession>A0A1V8SLU4</accession>
<feature type="compositionally biased region" description="Basic and acidic residues" evidence="1">
    <location>
        <begin position="30"/>
        <end position="43"/>
    </location>
</feature>
<sequence>MSWWPFSSSSGCDRSPTTSSATPLPSQPEAPKRDFSLTEEQRQRIFGRGAQQSSPSSEFVARDPEVDAFLREFGVDPSASATDGTAHGGLHPQTTPAAPSAPLTDTTGRRVNPDGTLDISPAALYPRTMSCRTAFDAAFYCQSAGGKFNDIYRYGSLQPCSEHWGAFWFCMRIRTYKESDKQELIADYYRKREERRKEKFGSSENVWEIRMKGVDTAFGEKYDEAEGIMGGK</sequence>
<comment type="caution">
    <text evidence="2">The sequence shown here is derived from an EMBL/GenBank/DDBJ whole genome shotgun (WGS) entry which is preliminary data.</text>
</comment>
<dbReference type="AlphaFoldDB" id="A0A1V8SLU4"/>
<dbReference type="Proteomes" id="UP000192596">
    <property type="component" value="Unassembled WGS sequence"/>
</dbReference>
<evidence type="ECO:0000256" key="1">
    <source>
        <dbReference type="SAM" id="MobiDB-lite"/>
    </source>
</evidence>
<feature type="region of interest" description="Disordered" evidence="1">
    <location>
        <begin position="77"/>
        <end position="118"/>
    </location>
</feature>
<dbReference type="EMBL" id="NAJO01000037">
    <property type="protein sequence ID" value="OQN99920.1"/>
    <property type="molecule type" value="Genomic_DNA"/>
</dbReference>
<dbReference type="STRING" id="1507870.A0A1V8SLU4"/>
<reference evidence="3" key="1">
    <citation type="submission" date="2017-03" db="EMBL/GenBank/DDBJ databases">
        <title>Genomes of endolithic fungi from Antarctica.</title>
        <authorList>
            <person name="Coleine C."/>
            <person name="Masonjones S."/>
            <person name="Stajich J.E."/>
        </authorList>
    </citation>
    <scope>NUCLEOTIDE SEQUENCE [LARGE SCALE GENOMIC DNA]</scope>
    <source>
        <strain evidence="3">CCFEE 5527</strain>
    </source>
</reference>
<dbReference type="FunCoup" id="A0A1V8SLU4">
    <property type="interactions" value="15"/>
</dbReference>
<evidence type="ECO:0000313" key="2">
    <source>
        <dbReference type="EMBL" id="OQN99920.1"/>
    </source>
</evidence>
<gene>
    <name evidence="2" type="ORF">B0A48_14125</name>
</gene>